<name>A0A081LEV4_9BACI</name>
<dbReference type="PANTHER" id="PTHR33406">
    <property type="entry name" value="MEMBRANE PROTEIN MJ1562-RELATED"/>
    <property type="match status" value="1"/>
</dbReference>
<feature type="transmembrane region" description="Helical" evidence="8">
    <location>
        <begin position="306"/>
        <end position="331"/>
    </location>
</feature>
<evidence type="ECO:0000256" key="5">
    <source>
        <dbReference type="ARBA" id="ARBA00022989"/>
    </source>
</evidence>
<organism evidence="10 11">
    <name type="scientific">Bacillus zhangzhouensis</name>
    <dbReference type="NCBI Taxonomy" id="1178540"/>
    <lineage>
        <taxon>Bacteria</taxon>
        <taxon>Bacillati</taxon>
        <taxon>Bacillota</taxon>
        <taxon>Bacilli</taxon>
        <taxon>Bacillales</taxon>
        <taxon>Bacillaceae</taxon>
        <taxon>Bacillus</taxon>
    </lineage>
</organism>
<keyword evidence="7" id="KW-0175">Coiled coil</keyword>
<proteinExistence type="inferred from homology"/>
<evidence type="ECO:0000256" key="2">
    <source>
        <dbReference type="ARBA" id="ARBA00010157"/>
    </source>
</evidence>
<comment type="caution">
    <text evidence="10">The sequence shown here is derived from an EMBL/GenBank/DDBJ whole genome shotgun (WGS) entry which is preliminary data.</text>
</comment>
<dbReference type="PROSITE" id="PS50156">
    <property type="entry name" value="SSD"/>
    <property type="match status" value="1"/>
</dbReference>
<feature type="transmembrane region" description="Helical" evidence="8">
    <location>
        <begin position="872"/>
        <end position="888"/>
    </location>
</feature>
<evidence type="ECO:0000256" key="6">
    <source>
        <dbReference type="ARBA" id="ARBA00023136"/>
    </source>
</evidence>
<reference evidence="10 11" key="1">
    <citation type="submission" date="2012-09" db="EMBL/GenBank/DDBJ databases">
        <title>Genome Sequence of Bacillus sp. DW5-4.</title>
        <authorList>
            <person name="Lai Q."/>
            <person name="Liu Y."/>
            <person name="Shao Z."/>
        </authorList>
    </citation>
    <scope>NUCLEOTIDE SEQUENCE [LARGE SCALE GENOMIC DNA]</scope>
    <source>
        <strain evidence="10 11">DW5-4</strain>
    </source>
</reference>
<dbReference type="GO" id="GO:0005886">
    <property type="term" value="C:plasma membrane"/>
    <property type="evidence" value="ECO:0007669"/>
    <property type="project" value="UniProtKB-SubCell"/>
</dbReference>
<dbReference type="InterPro" id="IPR050545">
    <property type="entry name" value="Mycobact_MmpL"/>
</dbReference>
<keyword evidence="6 8" id="KW-0472">Membrane</keyword>
<sequence>MRAIIKGRWLITILWVALAAVLLITAPNMAQLTKEKGQISVPDGYPSSYADQLLKKMSENGDTEKSIVIVFQEKNIVKERETSLKKAMEILEKDKDLHVEDITSYFEANKDIKKQMLSKDQTTLLVPVTYDSNKIKASDFKERVNEKLKSLNLKFEMTGQPLIDDDVITSSQEGLKKTEFITIGFILVVLVLVFRSAVAPFVPLVSVALSYLVSQSIVAYLVKYLDFPLSTFTQIFMVAIMFGIGTDYCILLLSRFKEELAHGKDKIEAILITYKTAGKTVLFSGIAVLIGFTCIGLAQFQLYKSAVAVAVGVAVLIVALLTVVPFFMAVLGKVLFWPIKGDIAHPQSKMWETAGRFSFKKPLFSLLIVAIITLPSIFMYKGTLSYNSLDEIGNKYESVNAFNTISDKFGPGEALPATVVVKSSDLLDNNEGLIAVEKLSRAIEQTDGVSKVRSATRPVGKGLSDLYVKSQAKELNNGLDKSNEGLKKIQDGLTTMSKSIEDQTPQIKSSGKGINKLISGTESVQTGIQNVENTLRKLKDGIDQNKQGVAAIKEEIKGAKKELTDQVAQVNQQVALYKSISKELKAALAQVDTTSSAAADVKALITQANQQFSTLEEQIPQVKENQSYQAIKASYNELSTTLQESAKQADSYAKQAKEAKKQLEAADAFIAKASEQQKVFTNKIDQLIAGLEEIENGLAQTSKGQGQLADGMPKLANGAGDIINGQKQMKEKIGGFGDDLTKLTDGLNKSVDGLEKISSGLMGAGDYLDELKNAPDQDMAGWFIPKDVLKNKAFKQVFDSYMSDDRKMTKIDVILEKNPYGNEALSTIKQVEASVERALPETNLKDVSFGVSGVSSMNADLKQLSDQDFNKTVLYMMIGIFLILVILFRSLVMPLYLVGSLILTYFTAIGVTEFIFTHFFGYPGINWAVPFFGFVILMALGVDYSIFLMERFNEYKTKDIQFAMTESMKNMGSVIMSAAVILAGTFAAMLPSGVLSLLQIATLVLTGLLLYALVVLPLFVPVMVKLFGSANWFPFKRKE</sequence>
<evidence type="ECO:0000259" key="9">
    <source>
        <dbReference type="PROSITE" id="PS50156"/>
    </source>
</evidence>
<protein>
    <submittedName>
        <fullName evidence="10">Membrane protein</fullName>
    </submittedName>
</protein>
<feature type="domain" description="SSD" evidence="9">
    <location>
        <begin position="900"/>
        <end position="1026"/>
    </location>
</feature>
<feature type="transmembrane region" description="Helical" evidence="8">
    <location>
        <begin position="895"/>
        <end position="921"/>
    </location>
</feature>
<dbReference type="Gene3D" id="1.10.287.950">
    <property type="entry name" value="Methyl-accepting chemotaxis protein"/>
    <property type="match status" value="1"/>
</dbReference>
<accession>A0A081LEV4</accession>
<evidence type="ECO:0000256" key="3">
    <source>
        <dbReference type="ARBA" id="ARBA00022475"/>
    </source>
</evidence>
<evidence type="ECO:0000256" key="8">
    <source>
        <dbReference type="SAM" id="Phobius"/>
    </source>
</evidence>
<dbReference type="InterPro" id="IPR004869">
    <property type="entry name" value="MMPL_dom"/>
</dbReference>
<dbReference type="Proteomes" id="UP000028091">
    <property type="component" value="Unassembled WGS sequence"/>
</dbReference>
<comment type="subcellular location">
    <subcellularLocation>
        <location evidence="1">Cell membrane</location>
        <topology evidence="1">Multi-pass membrane protein</topology>
    </subcellularLocation>
</comment>
<dbReference type="SUPFAM" id="SSF58104">
    <property type="entry name" value="Methyl-accepting chemotaxis protein (MCP) signaling domain"/>
    <property type="match status" value="1"/>
</dbReference>
<feature type="transmembrane region" description="Helical" evidence="8">
    <location>
        <begin position="281"/>
        <end position="300"/>
    </location>
</feature>
<evidence type="ECO:0000256" key="1">
    <source>
        <dbReference type="ARBA" id="ARBA00004651"/>
    </source>
</evidence>
<feature type="transmembrane region" description="Helical" evidence="8">
    <location>
        <begin position="927"/>
        <end position="949"/>
    </location>
</feature>
<feature type="coiled-coil region" evidence="7">
    <location>
        <begin position="598"/>
        <end position="676"/>
    </location>
</feature>
<evidence type="ECO:0000256" key="4">
    <source>
        <dbReference type="ARBA" id="ARBA00022692"/>
    </source>
</evidence>
<feature type="coiled-coil region" evidence="7">
    <location>
        <begin position="542"/>
        <end position="573"/>
    </location>
</feature>
<feature type="transmembrane region" description="Helical" evidence="8">
    <location>
        <begin position="201"/>
        <end position="222"/>
    </location>
</feature>
<dbReference type="eggNOG" id="COG1511">
    <property type="taxonomic scope" value="Bacteria"/>
</dbReference>
<feature type="transmembrane region" description="Helical" evidence="8">
    <location>
        <begin position="996"/>
        <end position="1020"/>
    </location>
</feature>
<feature type="transmembrane region" description="Helical" evidence="8">
    <location>
        <begin position="363"/>
        <end position="380"/>
    </location>
</feature>
<dbReference type="eggNOG" id="COG2409">
    <property type="taxonomic scope" value="Bacteria"/>
</dbReference>
<gene>
    <name evidence="10" type="ORF">BA70_06840</name>
</gene>
<dbReference type="EMBL" id="JOTP01000002">
    <property type="protein sequence ID" value="KEP27780.1"/>
    <property type="molecule type" value="Genomic_DNA"/>
</dbReference>
<dbReference type="Pfam" id="PF03176">
    <property type="entry name" value="MMPL"/>
    <property type="match status" value="2"/>
</dbReference>
<evidence type="ECO:0000313" key="11">
    <source>
        <dbReference type="Proteomes" id="UP000028091"/>
    </source>
</evidence>
<dbReference type="InterPro" id="IPR000731">
    <property type="entry name" value="SSD"/>
</dbReference>
<keyword evidence="4 8" id="KW-0812">Transmembrane</keyword>
<evidence type="ECO:0000256" key="7">
    <source>
        <dbReference type="SAM" id="Coils"/>
    </source>
</evidence>
<keyword evidence="5 8" id="KW-1133">Transmembrane helix</keyword>
<comment type="similarity">
    <text evidence="2">Belongs to the resistance-nodulation-cell division (RND) (TC 2.A.6) family. MmpL subfamily.</text>
</comment>
<keyword evidence="11" id="KW-1185">Reference proteome</keyword>
<dbReference type="AlphaFoldDB" id="A0A081LEV4"/>
<feature type="transmembrane region" description="Helical" evidence="8">
    <location>
        <begin position="234"/>
        <end position="254"/>
    </location>
</feature>
<dbReference type="PANTHER" id="PTHR33406:SF6">
    <property type="entry name" value="MEMBRANE PROTEIN YDGH-RELATED"/>
    <property type="match status" value="1"/>
</dbReference>
<feature type="transmembrane region" description="Helical" evidence="8">
    <location>
        <begin position="178"/>
        <end position="194"/>
    </location>
</feature>
<dbReference type="SUPFAM" id="SSF82866">
    <property type="entry name" value="Multidrug efflux transporter AcrB transmembrane domain"/>
    <property type="match status" value="2"/>
</dbReference>
<keyword evidence="3" id="KW-1003">Cell membrane</keyword>
<dbReference type="RefSeq" id="WP_034317575.1">
    <property type="nucleotide sequence ID" value="NZ_JOTP01000002.1"/>
</dbReference>
<evidence type="ECO:0000313" key="10">
    <source>
        <dbReference type="EMBL" id="KEP27780.1"/>
    </source>
</evidence>
<feature type="transmembrane region" description="Helical" evidence="8">
    <location>
        <begin position="970"/>
        <end position="990"/>
    </location>
</feature>
<dbReference type="OrthoDB" id="9782006at2"/>
<dbReference type="Gene3D" id="1.20.1640.10">
    <property type="entry name" value="Multidrug efflux transporter AcrB transmembrane domain"/>
    <property type="match status" value="2"/>
</dbReference>